<name>A0A2K3LAK1_TRIPR</name>
<dbReference type="Proteomes" id="UP000236291">
    <property type="component" value="Unassembled WGS sequence"/>
</dbReference>
<feature type="compositionally biased region" description="Basic and acidic residues" evidence="1">
    <location>
        <begin position="70"/>
        <end position="83"/>
    </location>
</feature>
<feature type="compositionally biased region" description="Polar residues" evidence="1">
    <location>
        <begin position="34"/>
        <end position="51"/>
    </location>
</feature>
<dbReference type="AlphaFoldDB" id="A0A2K3LAK1"/>
<reference evidence="2 3" key="2">
    <citation type="journal article" date="2017" name="Front. Plant Sci.">
        <title>Gene Classification and Mining of Molecular Markers Useful in Red Clover (Trifolium pratense) Breeding.</title>
        <authorList>
            <person name="Istvanek J."/>
            <person name="Dluhosova J."/>
            <person name="Dluhos P."/>
            <person name="Patkova L."/>
            <person name="Nedelnik J."/>
            <person name="Repkova J."/>
        </authorList>
    </citation>
    <scope>NUCLEOTIDE SEQUENCE [LARGE SCALE GENOMIC DNA]</scope>
    <source>
        <strain evidence="3">cv. Tatra</strain>
        <tissue evidence="2">Young leaves</tissue>
    </source>
</reference>
<protein>
    <submittedName>
        <fullName evidence="2">Uncharacterized protein</fullName>
    </submittedName>
</protein>
<feature type="compositionally biased region" description="Acidic residues" evidence="1">
    <location>
        <begin position="102"/>
        <end position="112"/>
    </location>
</feature>
<proteinExistence type="predicted"/>
<sequence length="112" mass="13783">MRTGTSRHEFNPEPERTLKKKLRARKFALYQVSTLKQKGRSQQQWETSHQRVTMRGYFKRTDNNQISSKWWEDESNEHYDKPQQRRRRRNNTRDKSSRTEELMDEEPPNIMQ</sequence>
<feature type="region of interest" description="Disordered" evidence="1">
    <location>
        <begin position="34"/>
        <end position="112"/>
    </location>
</feature>
<evidence type="ECO:0000313" key="2">
    <source>
        <dbReference type="EMBL" id="PNX75556.1"/>
    </source>
</evidence>
<dbReference type="EMBL" id="ASHM01029216">
    <property type="protein sequence ID" value="PNX75556.1"/>
    <property type="molecule type" value="Genomic_DNA"/>
</dbReference>
<feature type="compositionally biased region" description="Basic and acidic residues" evidence="1">
    <location>
        <begin position="91"/>
        <end position="101"/>
    </location>
</feature>
<comment type="caution">
    <text evidence="2">The sequence shown here is derived from an EMBL/GenBank/DDBJ whole genome shotgun (WGS) entry which is preliminary data.</text>
</comment>
<evidence type="ECO:0000313" key="3">
    <source>
        <dbReference type="Proteomes" id="UP000236291"/>
    </source>
</evidence>
<organism evidence="2 3">
    <name type="scientific">Trifolium pratense</name>
    <name type="common">Red clover</name>
    <dbReference type="NCBI Taxonomy" id="57577"/>
    <lineage>
        <taxon>Eukaryota</taxon>
        <taxon>Viridiplantae</taxon>
        <taxon>Streptophyta</taxon>
        <taxon>Embryophyta</taxon>
        <taxon>Tracheophyta</taxon>
        <taxon>Spermatophyta</taxon>
        <taxon>Magnoliopsida</taxon>
        <taxon>eudicotyledons</taxon>
        <taxon>Gunneridae</taxon>
        <taxon>Pentapetalae</taxon>
        <taxon>rosids</taxon>
        <taxon>fabids</taxon>
        <taxon>Fabales</taxon>
        <taxon>Fabaceae</taxon>
        <taxon>Papilionoideae</taxon>
        <taxon>50 kb inversion clade</taxon>
        <taxon>NPAAA clade</taxon>
        <taxon>Hologalegina</taxon>
        <taxon>IRL clade</taxon>
        <taxon>Trifolieae</taxon>
        <taxon>Trifolium</taxon>
    </lineage>
</organism>
<evidence type="ECO:0000256" key="1">
    <source>
        <dbReference type="SAM" id="MobiDB-lite"/>
    </source>
</evidence>
<reference evidence="2 3" key="1">
    <citation type="journal article" date="2014" name="Am. J. Bot.">
        <title>Genome assembly and annotation for red clover (Trifolium pratense; Fabaceae).</title>
        <authorList>
            <person name="Istvanek J."/>
            <person name="Jaros M."/>
            <person name="Krenek A."/>
            <person name="Repkova J."/>
        </authorList>
    </citation>
    <scope>NUCLEOTIDE SEQUENCE [LARGE SCALE GENOMIC DNA]</scope>
    <source>
        <strain evidence="3">cv. Tatra</strain>
        <tissue evidence="2">Young leaves</tissue>
    </source>
</reference>
<accession>A0A2K3LAK1</accession>
<gene>
    <name evidence="2" type="ORF">L195_g031494</name>
</gene>